<dbReference type="Proteomes" id="UP000199545">
    <property type="component" value="Unassembled WGS sequence"/>
</dbReference>
<evidence type="ECO:0000313" key="1">
    <source>
        <dbReference type="EMBL" id="SFJ91920.1"/>
    </source>
</evidence>
<dbReference type="EMBL" id="FORR01000039">
    <property type="protein sequence ID" value="SFJ91920.1"/>
    <property type="molecule type" value="Genomic_DNA"/>
</dbReference>
<evidence type="ECO:0000313" key="2">
    <source>
        <dbReference type="Proteomes" id="UP000199545"/>
    </source>
</evidence>
<reference evidence="1 2" key="1">
    <citation type="submission" date="2016-10" db="EMBL/GenBank/DDBJ databases">
        <authorList>
            <person name="de Groot N.N."/>
        </authorList>
    </citation>
    <scope>NUCLEOTIDE SEQUENCE [LARGE SCALE GENOMIC DNA]</scope>
    <source>
        <strain evidence="1 2">DSM 44778</strain>
    </source>
</reference>
<organism evidence="1 2">
    <name type="scientific">Thermoflavimicrobium dichotomicum</name>
    <dbReference type="NCBI Taxonomy" id="46223"/>
    <lineage>
        <taxon>Bacteria</taxon>
        <taxon>Bacillati</taxon>
        <taxon>Bacillota</taxon>
        <taxon>Bacilli</taxon>
        <taxon>Bacillales</taxon>
        <taxon>Thermoactinomycetaceae</taxon>
        <taxon>Thermoflavimicrobium</taxon>
    </lineage>
</organism>
<dbReference type="AlphaFoldDB" id="A0A1I3V9X1"/>
<accession>A0A1I3V9X1</accession>
<keyword evidence="2" id="KW-1185">Reference proteome</keyword>
<proteinExistence type="predicted"/>
<sequence length="58" mass="6718">MTNLDPFMRLKVKGDTFFLPDPNGGVYFRNNLCSFRIEGWTIDQWIEKLIPGSRGSTH</sequence>
<dbReference type="STRING" id="46223.SAMN05421852_1393"/>
<gene>
    <name evidence="1" type="ORF">SAMN05421852_1393</name>
</gene>
<protein>
    <submittedName>
        <fullName evidence="1">Uncharacterized protein</fullName>
    </submittedName>
</protein>
<name>A0A1I3V9X1_9BACL</name>